<sequence length="424" mass="48213">MRLSEILFKQSRMLYFAVFLVSLLFFSMVLVLLINVKQANLETHSTNNFKGKNLYQLSDNLYNDRETAYFSNSNSYTILRDFSNQLAQNTSLNYYNSIWQPIEIADFKGDVHFDAYYENGSNQQPYEVKGKTYRAIKSLQLNAKVFELNHIEAEEGTLFSNNDFIFSNDDSSSIPVLLGSDYAGIYKPGDTIHILYYQRPYTGNVVGILSPSQKIITANDPERLLDRYIVLPSMSFDNHVNVQAGRIFFKASLLSKINGIIITDLSPIELNKVMSTISNETHFNDFDIIGANSIAIKLLINMTEANRSLLLITAAISMIVVLLLFLWIISVVIRSNSSVYKVFLISGASFDQLYASTRNQFLLWVGISSFLPLFPLLILVSNPLYFVINYLLIDVVLCACFVIAIHLFIKRTFTRLNIVQQLKG</sequence>
<keyword evidence="1" id="KW-1133">Transmembrane helix</keyword>
<keyword evidence="1" id="KW-0812">Transmembrane</keyword>
<organism evidence="2 3">
    <name type="scientific">Paenibacillus cellulosilyticus</name>
    <dbReference type="NCBI Taxonomy" id="375489"/>
    <lineage>
        <taxon>Bacteria</taxon>
        <taxon>Bacillati</taxon>
        <taxon>Bacillota</taxon>
        <taxon>Bacilli</taxon>
        <taxon>Bacillales</taxon>
        <taxon>Paenibacillaceae</taxon>
        <taxon>Paenibacillus</taxon>
    </lineage>
</organism>
<keyword evidence="1" id="KW-0472">Membrane</keyword>
<gene>
    <name evidence="2" type="ORF">DFQ01_102134</name>
</gene>
<dbReference type="AlphaFoldDB" id="A0A2V2YZ89"/>
<feature type="transmembrane region" description="Helical" evidence="1">
    <location>
        <begin position="12"/>
        <end position="34"/>
    </location>
</feature>
<evidence type="ECO:0000313" key="3">
    <source>
        <dbReference type="Proteomes" id="UP000246635"/>
    </source>
</evidence>
<name>A0A2V2YZ89_9BACL</name>
<dbReference type="RefSeq" id="WP_110042502.1">
    <property type="nucleotide sequence ID" value="NZ_CP054612.1"/>
</dbReference>
<feature type="transmembrane region" description="Helical" evidence="1">
    <location>
        <begin position="309"/>
        <end position="333"/>
    </location>
</feature>
<evidence type="ECO:0000256" key="1">
    <source>
        <dbReference type="SAM" id="Phobius"/>
    </source>
</evidence>
<proteinExistence type="predicted"/>
<reference evidence="2 3" key="1">
    <citation type="submission" date="2018-05" db="EMBL/GenBank/DDBJ databases">
        <title>Genomic Encyclopedia of Type Strains, Phase III (KMG-III): the genomes of soil and plant-associated and newly described type strains.</title>
        <authorList>
            <person name="Whitman W."/>
        </authorList>
    </citation>
    <scope>NUCLEOTIDE SEQUENCE [LARGE SCALE GENOMIC DNA]</scope>
    <source>
        <strain evidence="2 3">CECT 5696</strain>
    </source>
</reference>
<keyword evidence="3" id="KW-1185">Reference proteome</keyword>
<comment type="caution">
    <text evidence="2">The sequence shown here is derived from an EMBL/GenBank/DDBJ whole genome shotgun (WGS) entry which is preliminary data.</text>
</comment>
<evidence type="ECO:0008006" key="4">
    <source>
        <dbReference type="Google" id="ProtNLM"/>
    </source>
</evidence>
<protein>
    <recommendedName>
        <fullName evidence="4">MacB-like protein</fullName>
    </recommendedName>
</protein>
<dbReference type="Proteomes" id="UP000246635">
    <property type="component" value="Unassembled WGS sequence"/>
</dbReference>
<accession>A0A2V2YZ89</accession>
<dbReference type="OrthoDB" id="5022643at2"/>
<dbReference type="EMBL" id="QGTQ01000002">
    <property type="protein sequence ID" value="PWW07242.1"/>
    <property type="molecule type" value="Genomic_DNA"/>
</dbReference>
<feature type="transmembrane region" description="Helical" evidence="1">
    <location>
        <begin position="387"/>
        <end position="409"/>
    </location>
</feature>
<evidence type="ECO:0000313" key="2">
    <source>
        <dbReference type="EMBL" id="PWW07242.1"/>
    </source>
</evidence>
<feature type="transmembrane region" description="Helical" evidence="1">
    <location>
        <begin position="361"/>
        <end position="381"/>
    </location>
</feature>